<evidence type="ECO:0000256" key="5">
    <source>
        <dbReference type="ARBA" id="ARBA00023065"/>
    </source>
</evidence>
<comment type="caution">
    <text evidence="9">The sequence shown here is derived from an EMBL/GenBank/DDBJ whole genome shotgun (WGS) entry which is preliminary data.</text>
</comment>
<evidence type="ECO:0000256" key="1">
    <source>
        <dbReference type="ARBA" id="ARBA00004141"/>
    </source>
</evidence>
<keyword evidence="3 7" id="KW-0812">Transmembrane</keyword>
<dbReference type="PANTHER" id="PTHR32468">
    <property type="entry name" value="CATION/H + ANTIPORTER"/>
    <property type="match status" value="1"/>
</dbReference>
<feature type="transmembrane region" description="Helical" evidence="7">
    <location>
        <begin position="227"/>
        <end position="255"/>
    </location>
</feature>
<feature type="transmembrane region" description="Helical" evidence="7">
    <location>
        <begin position="336"/>
        <end position="356"/>
    </location>
</feature>
<dbReference type="InterPro" id="IPR050794">
    <property type="entry name" value="CPA2_transporter"/>
</dbReference>
<reference evidence="9" key="1">
    <citation type="submission" date="2020-04" db="EMBL/GenBank/DDBJ databases">
        <title>Deep metagenomics examines the oral microbiome during advanced dental caries in children, revealing novel taxa and co-occurrences with host molecules.</title>
        <authorList>
            <person name="Baker J.L."/>
            <person name="Morton J.T."/>
            <person name="Dinis M."/>
            <person name="Alvarez R."/>
            <person name="Tran N.C."/>
            <person name="Knight R."/>
            <person name="Edlund A."/>
        </authorList>
    </citation>
    <scope>NUCLEOTIDE SEQUENCE</scope>
    <source>
        <strain evidence="9">JCVI_32_bin.24</strain>
    </source>
</reference>
<proteinExistence type="predicted"/>
<gene>
    <name evidence="9" type="ORF">HXL68_01585</name>
</gene>
<evidence type="ECO:0000259" key="8">
    <source>
        <dbReference type="Pfam" id="PF00999"/>
    </source>
</evidence>
<evidence type="ECO:0000256" key="6">
    <source>
        <dbReference type="ARBA" id="ARBA00023136"/>
    </source>
</evidence>
<comment type="subcellular location">
    <subcellularLocation>
        <location evidence="1">Membrane</location>
        <topology evidence="1">Multi-pass membrane protein</topology>
    </subcellularLocation>
</comment>
<feature type="transmembrane region" description="Helical" evidence="7">
    <location>
        <begin position="301"/>
        <end position="324"/>
    </location>
</feature>
<keyword evidence="4 7" id="KW-1133">Transmembrane helix</keyword>
<feature type="transmembrane region" description="Helical" evidence="7">
    <location>
        <begin position="368"/>
        <end position="389"/>
    </location>
</feature>
<evidence type="ECO:0000256" key="2">
    <source>
        <dbReference type="ARBA" id="ARBA00022448"/>
    </source>
</evidence>
<feature type="transmembrane region" description="Helical" evidence="7">
    <location>
        <begin position="102"/>
        <end position="124"/>
    </location>
</feature>
<evidence type="ECO:0000256" key="3">
    <source>
        <dbReference type="ARBA" id="ARBA00022692"/>
    </source>
</evidence>
<feature type="transmembrane region" description="Helical" evidence="7">
    <location>
        <begin position="29"/>
        <end position="52"/>
    </location>
</feature>
<organism evidence="9 10">
    <name type="scientific">Dechloromonas agitata</name>
    <dbReference type="NCBI Taxonomy" id="73030"/>
    <lineage>
        <taxon>Bacteria</taxon>
        <taxon>Pseudomonadati</taxon>
        <taxon>Pseudomonadota</taxon>
        <taxon>Betaproteobacteria</taxon>
        <taxon>Rhodocyclales</taxon>
        <taxon>Azonexaceae</taxon>
        <taxon>Dechloromonas</taxon>
    </lineage>
</organism>
<feature type="transmembrane region" description="Helical" evidence="7">
    <location>
        <begin position="6"/>
        <end position="22"/>
    </location>
</feature>
<dbReference type="GO" id="GO:0015297">
    <property type="term" value="F:antiporter activity"/>
    <property type="evidence" value="ECO:0007669"/>
    <property type="project" value="InterPro"/>
</dbReference>
<evidence type="ECO:0000313" key="10">
    <source>
        <dbReference type="Proteomes" id="UP000718593"/>
    </source>
</evidence>
<evidence type="ECO:0000256" key="4">
    <source>
        <dbReference type="ARBA" id="ARBA00022989"/>
    </source>
</evidence>
<feature type="transmembrane region" description="Helical" evidence="7">
    <location>
        <begin position="72"/>
        <end position="90"/>
    </location>
</feature>
<dbReference type="GO" id="GO:1902600">
    <property type="term" value="P:proton transmembrane transport"/>
    <property type="evidence" value="ECO:0007669"/>
    <property type="project" value="InterPro"/>
</dbReference>
<feature type="transmembrane region" description="Helical" evidence="7">
    <location>
        <begin position="275"/>
        <end position="294"/>
    </location>
</feature>
<keyword evidence="5" id="KW-0406">Ion transport</keyword>
<accession>A0A930FXX9</accession>
<feature type="transmembrane region" description="Helical" evidence="7">
    <location>
        <begin position="136"/>
        <end position="157"/>
    </location>
</feature>
<name>A0A930FXX9_9RHOO</name>
<keyword evidence="6 7" id="KW-0472">Membrane</keyword>
<protein>
    <submittedName>
        <fullName evidence="9">Cation:proton antiporter</fullName>
    </submittedName>
</protein>
<evidence type="ECO:0000256" key="7">
    <source>
        <dbReference type="SAM" id="Phobius"/>
    </source>
</evidence>
<sequence length="399" mass="43916">MNTTEIFLIAMTIIFTVPWLIWRLGRTDYYAPLVVVQIITGILLGPGILGKVFPDYYGFVFNPAVVQSLNGIAWWAVMLFVMIAGVELDLRKAWAHRRESGITAGLALGTPLLFGCLAAALLLGFDGWMGRQAQTWQFVVGVGMACAVTALPILILLMEKLDILRQPIGQRILRYASLDDIAIWGVLALILMDWERIGRQGAFLVAFSVAAWGFHRLMVRLAERDRWYVALIWLAAVAFGADWAGLHFMVGAFLAGASMEAEWFDQEKMDLLRHHVLLVIMPVFFLSTGLRTNWEVGGAAVFVAAGLLLVASIAGKLLGVQLAGRILKWEAGEAGIIGWLLQTKALIMIIFANILLDKQIITSETFTALLLMAVASTMLTVPVVAPRLARLPSLIRRSA</sequence>
<dbReference type="AlphaFoldDB" id="A0A930FXX9"/>
<dbReference type="Gene3D" id="1.20.1530.20">
    <property type="match status" value="1"/>
</dbReference>
<dbReference type="EMBL" id="JABZMI010000011">
    <property type="protein sequence ID" value="MBF1163709.1"/>
    <property type="molecule type" value="Genomic_DNA"/>
</dbReference>
<feature type="transmembrane region" description="Helical" evidence="7">
    <location>
        <begin position="197"/>
        <end position="215"/>
    </location>
</feature>
<dbReference type="PANTHER" id="PTHR32468:SF0">
    <property type="entry name" value="K(+)_H(+) ANTIPORTER 1"/>
    <property type="match status" value="1"/>
</dbReference>
<dbReference type="GO" id="GO:0016020">
    <property type="term" value="C:membrane"/>
    <property type="evidence" value="ECO:0007669"/>
    <property type="project" value="UniProtKB-SubCell"/>
</dbReference>
<dbReference type="Pfam" id="PF00999">
    <property type="entry name" value="Na_H_Exchanger"/>
    <property type="match status" value="1"/>
</dbReference>
<dbReference type="InterPro" id="IPR006153">
    <property type="entry name" value="Cation/H_exchanger_TM"/>
</dbReference>
<keyword evidence="2" id="KW-0813">Transport</keyword>
<feature type="transmembrane region" description="Helical" evidence="7">
    <location>
        <begin position="172"/>
        <end position="191"/>
    </location>
</feature>
<dbReference type="InterPro" id="IPR038770">
    <property type="entry name" value="Na+/solute_symporter_sf"/>
</dbReference>
<dbReference type="Proteomes" id="UP000718593">
    <property type="component" value="Unassembled WGS sequence"/>
</dbReference>
<feature type="domain" description="Cation/H+ exchanger transmembrane" evidence="8">
    <location>
        <begin position="13"/>
        <end position="385"/>
    </location>
</feature>
<evidence type="ECO:0000313" key="9">
    <source>
        <dbReference type="EMBL" id="MBF1163709.1"/>
    </source>
</evidence>